<dbReference type="GO" id="GO:0005829">
    <property type="term" value="C:cytosol"/>
    <property type="evidence" value="ECO:0007669"/>
    <property type="project" value="TreeGrafter"/>
</dbReference>
<dbReference type="PANTHER" id="PTHR43690">
    <property type="entry name" value="NARDILYSIN"/>
    <property type="match status" value="1"/>
</dbReference>
<reference evidence="8 9" key="1">
    <citation type="submission" date="2015-08" db="EMBL/GenBank/DDBJ databases">
        <title>Emmonsia species relationships and genome sequence.</title>
        <authorList>
            <person name="Cuomo C.A."/>
            <person name="Schwartz I.S."/>
            <person name="Kenyon C."/>
            <person name="De Hoog G.S."/>
            <person name="Govender N.P."/>
            <person name="Botha A."/>
            <person name="Moreno L."/>
            <person name="De Vries M."/>
            <person name="Munoz J.F."/>
            <person name="Stielow J.B."/>
        </authorList>
    </citation>
    <scope>NUCLEOTIDE SEQUENCE [LARGE SCALE GENOMIC DNA]</scope>
    <source>
        <strain evidence="8 9">EI222</strain>
    </source>
</reference>
<evidence type="ECO:0000256" key="5">
    <source>
        <dbReference type="ARBA" id="ARBA00022833"/>
    </source>
</evidence>
<dbReference type="EMBL" id="LGTZ01000156">
    <property type="protein sequence ID" value="OJD26939.1"/>
    <property type="molecule type" value="Genomic_DNA"/>
</dbReference>
<comment type="caution">
    <text evidence="8">The sequence shown here is derived from an EMBL/GenBank/DDBJ whole genome shotgun (WGS) entry which is preliminary data.</text>
</comment>
<protein>
    <recommendedName>
        <fullName evidence="7">Peptidase M16 N-terminal domain-containing protein</fullName>
    </recommendedName>
</protein>
<dbReference type="OrthoDB" id="3872245at2759"/>
<keyword evidence="3" id="KW-0479">Metal-binding</keyword>
<dbReference type="Proteomes" id="UP000242791">
    <property type="component" value="Unassembled WGS sequence"/>
</dbReference>
<dbReference type="Pfam" id="PF00675">
    <property type="entry name" value="Peptidase_M16"/>
    <property type="match status" value="1"/>
</dbReference>
<keyword evidence="6" id="KW-0482">Metalloprotease</keyword>
<organism evidence="8 9">
    <name type="scientific">Blastomyces percursus</name>
    <dbReference type="NCBI Taxonomy" id="1658174"/>
    <lineage>
        <taxon>Eukaryota</taxon>
        <taxon>Fungi</taxon>
        <taxon>Dikarya</taxon>
        <taxon>Ascomycota</taxon>
        <taxon>Pezizomycotina</taxon>
        <taxon>Eurotiomycetes</taxon>
        <taxon>Eurotiomycetidae</taxon>
        <taxon>Onygenales</taxon>
        <taxon>Ajellomycetaceae</taxon>
        <taxon>Blastomyces</taxon>
    </lineage>
</organism>
<evidence type="ECO:0000256" key="1">
    <source>
        <dbReference type="ARBA" id="ARBA00007261"/>
    </source>
</evidence>
<name>A0A1J9R3H8_9EURO</name>
<dbReference type="AlphaFoldDB" id="A0A1J9R3H8"/>
<dbReference type="GO" id="GO:0051603">
    <property type="term" value="P:proteolysis involved in protein catabolic process"/>
    <property type="evidence" value="ECO:0007669"/>
    <property type="project" value="TreeGrafter"/>
</dbReference>
<evidence type="ECO:0000256" key="4">
    <source>
        <dbReference type="ARBA" id="ARBA00022801"/>
    </source>
</evidence>
<dbReference type="STRING" id="1658174.A0A1J9R3H8"/>
<dbReference type="InterPro" id="IPR050626">
    <property type="entry name" value="Peptidase_M16"/>
</dbReference>
<proteinExistence type="inferred from homology"/>
<evidence type="ECO:0000313" key="8">
    <source>
        <dbReference type="EMBL" id="OJD26939.1"/>
    </source>
</evidence>
<gene>
    <name evidence="8" type="ORF">ACJ73_01661</name>
</gene>
<evidence type="ECO:0000256" key="6">
    <source>
        <dbReference type="ARBA" id="ARBA00023049"/>
    </source>
</evidence>
<evidence type="ECO:0000259" key="7">
    <source>
        <dbReference type="Pfam" id="PF00675"/>
    </source>
</evidence>
<sequence length="176" mass="20042">MATVGKTHPVERLADGLEKATVDDRSYRLIRLQNGMEVLLVHDLNTDRAGASMDVGVGSYSEPDNLHGVAHFLEHLFMGTKKYPDESEYRKYIYSHSGDYNAYTADTHTNYYFEVGTRALKGALDRFAQFFIHPLFLETTLDREREFVDSEYKKNLRSDAWRLAREGSHVSAGSAL</sequence>
<keyword evidence="9" id="KW-1185">Reference proteome</keyword>
<dbReference type="Gene3D" id="3.30.830.10">
    <property type="entry name" value="Metalloenzyme, LuxS/M16 peptidase-like"/>
    <property type="match status" value="1"/>
</dbReference>
<evidence type="ECO:0000256" key="2">
    <source>
        <dbReference type="ARBA" id="ARBA00022670"/>
    </source>
</evidence>
<accession>A0A1J9R3H8</accession>
<dbReference type="GO" id="GO:0005739">
    <property type="term" value="C:mitochondrion"/>
    <property type="evidence" value="ECO:0007669"/>
    <property type="project" value="TreeGrafter"/>
</dbReference>
<dbReference type="PANTHER" id="PTHR43690:SF18">
    <property type="entry name" value="INSULIN-DEGRADING ENZYME-RELATED"/>
    <property type="match status" value="1"/>
</dbReference>
<dbReference type="GO" id="GO:0004222">
    <property type="term" value="F:metalloendopeptidase activity"/>
    <property type="evidence" value="ECO:0007669"/>
    <property type="project" value="TreeGrafter"/>
</dbReference>
<keyword evidence="4" id="KW-0378">Hydrolase</keyword>
<dbReference type="InterPro" id="IPR011765">
    <property type="entry name" value="Pept_M16_N"/>
</dbReference>
<dbReference type="GO" id="GO:0043171">
    <property type="term" value="P:peptide catabolic process"/>
    <property type="evidence" value="ECO:0007669"/>
    <property type="project" value="TreeGrafter"/>
</dbReference>
<comment type="similarity">
    <text evidence="1">Belongs to the peptidase M16 family.</text>
</comment>
<feature type="domain" description="Peptidase M16 N-terminal" evidence="7">
    <location>
        <begin position="38"/>
        <end position="170"/>
    </location>
</feature>
<evidence type="ECO:0000256" key="3">
    <source>
        <dbReference type="ARBA" id="ARBA00022723"/>
    </source>
</evidence>
<keyword evidence="5" id="KW-0862">Zinc</keyword>
<dbReference type="VEuPathDB" id="FungiDB:ACJ73_01661"/>
<keyword evidence="2" id="KW-0645">Protease</keyword>
<dbReference type="SUPFAM" id="SSF63411">
    <property type="entry name" value="LuxS/MPP-like metallohydrolase"/>
    <property type="match status" value="1"/>
</dbReference>
<dbReference type="InterPro" id="IPR011249">
    <property type="entry name" value="Metalloenz_LuxS/M16"/>
</dbReference>
<evidence type="ECO:0000313" key="9">
    <source>
        <dbReference type="Proteomes" id="UP000242791"/>
    </source>
</evidence>
<dbReference type="GO" id="GO:0046872">
    <property type="term" value="F:metal ion binding"/>
    <property type="evidence" value="ECO:0007669"/>
    <property type="project" value="UniProtKB-KW"/>
</dbReference>